<keyword evidence="1" id="KW-0472">Membrane</keyword>
<gene>
    <name evidence="2" type="ORF">IV52_GL001261</name>
</gene>
<evidence type="ECO:0000313" key="2">
    <source>
        <dbReference type="EMBL" id="KRN78324.1"/>
    </source>
</evidence>
<dbReference type="EMBL" id="JQBT01000035">
    <property type="protein sequence ID" value="KRN78324.1"/>
    <property type="molecule type" value="Genomic_DNA"/>
</dbReference>
<sequence length="169" mass="19945">MVIKIKDLSLYLSTFSLLISCITPFYLWIKSRVNLLIKNIGTYRITPKDFYILISITNKSSKQVAITNINIFQKDKLFESYRKSHAFEGPLWDISPYRPPFKQVPEIMTTKLPYNLPPNETKDFLIEFVDPKGFDYFENFELEIKTPNKIIHKKMSHKYLTGKQISRLI</sequence>
<reference evidence="2 3" key="1">
    <citation type="journal article" date="2015" name="Genome Announc.">
        <title>Expanding the biotechnology potential of lactobacilli through comparative genomics of 213 strains and associated genera.</title>
        <authorList>
            <person name="Sun Z."/>
            <person name="Harris H.M."/>
            <person name="McCann A."/>
            <person name="Guo C."/>
            <person name="Argimon S."/>
            <person name="Zhang W."/>
            <person name="Yang X."/>
            <person name="Jeffery I.B."/>
            <person name="Cooney J.C."/>
            <person name="Kagawa T.F."/>
            <person name="Liu W."/>
            <person name="Song Y."/>
            <person name="Salvetti E."/>
            <person name="Wrobel A."/>
            <person name="Rasinkangas P."/>
            <person name="Parkhill J."/>
            <person name="Rea M.C."/>
            <person name="O'Sullivan O."/>
            <person name="Ritari J."/>
            <person name="Douillard F.P."/>
            <person name="Paul Ross R."/>
            <person name="Yang R."/>
            <person name="Briner A.E."/>
            <person name="Felis G.E."/>
            <person name="de Vos W.M."/>
            <person name="Barrangou R."/>
            <person name="Klaenhammer T.R."/>
            <person name="Caufield P.W."/>
            <person name="Cui Y."/>
            <person name="Zhang H."/>
            <person name="O'Toole P.W."/>
        </authorList>
    </citation>
    <scope>NUCLEOTIDE SEQUENCE [LARGE SCALE GENOMIC DNA]</scope>
    <source>
        <strain evidence="2 3">DSM 20690</strain>
    </source>
</reference>
<dbReference type="AlphaFoldDB" id="A0A0R2JVE5"/>
<proteinExistence type="predicted"/>
<keyword evidence="3" id="KW-1185">Reference proteome</keyword>
<evidence type="ECO:0000313" key="3">
    <source>
        <dbReference type="Proteomes" id="UP000051565"/>
    </source>
</evidence>
<protein>
    <submittedName>
        <fullName evidence="2">Uncharacterized protein</fullName>
    </submittedName>
</protein>
<feature type="transmembrane region" description="Helical" evidence="1">
    <location>
        <begin position="12"/>
        <end position="29"/>
    </location>
</feature>
<dbReference type="PATRIC" id="fig|1122148.6.peg.1298"/>
<evidence type="ECO:0000256" key="1">
    <source>
        <dbReference type="SAM" id="Phobius"/>
    </source>
</evidence>
<accession>A0A0R2JVE5</accession>
<keyword evidence="1" id="KW-0812">Transmembrane</keyword>
<dbReference type="PROSITE" id="PS51257">
    <property type="entry name" value="PROKAR_LIPOPROTEIN"/>
    <property type="match status" value="1"/>
</dbReference>
<comment type="caution">
    <text evidence="2">The sequence shown here is derived from an EMBL/GenBank/DDBJ whole genome shotgun (WGS) entry which is preliminary data.</text>
</comment>
<keyword evidence="1" id="KW-1133">Transmembrane helix</keyword>
<dbReference type="Proteomes" id="UP000051565">
    <property type="component" value="Unassembled WGS sequence"/>
</dbReference>
<organism evidence="2 3">
    <name type="scientific">Fructilactobacillus lindneri DSM 20690 = JCM 11027</name>
    <dbReference type="NCBI Taxonomy" id="1122148"/>
    <lineage>
        <taxon>Bacteria</taxon>
        <taxon>Bacillati</taxon>
        <taxon>Bacillota</taxon>
        <taxon>Bacilli</taxon>
        <taxon>Lactobacillales</taxon>
        <taxon>Lactobacillaceae</taxon>
        <taxon>Fructilactobacillus</taxon>
    </lineage>
</organism>
<name>A0A0R2JVE5_9LACO</name>